<gene>
    <name evidence="12" type="primary">rsmA</name>
    <name evidence="12" type="ORF">IAC58_02120</name>
</gene>
<evidence type="ECO:0000256" key="6">
    <source>
        <dbReference type="ARBA" id="ARBA00022691"/>
    </source>
</evidence>
<evidence type="ECO:0000256" key="8">
    <source>
        <dbReference type="ARBA" id="ARBA00029941"/>
    </source>
</evidence>
<dbReference type="PANTHER" id="PTHR11727:SF7">
    <property type="entry name" value="DIMETHYLADENOSINE TRANSFERASE-RELATED"/>
    <property type="match status" value="1"/>
</dbReference>
<dbReference type="GO" id="GO:0000179">
    <property type="term" value="F:rRNA (adenine-N6,N6-)-dimethyltransferase activity"/>
    <property type="evidence" value="ECO:0007669"/>
    <property type="project" value="UniProtKB-UniRule"/>
</dbReference>
<evidence type="ECO:0000256" key="5">
    <source>
        <dbReference type="ARBA" id="ARBA00022679"/>
    </source>
</evidence>
<reference evidence="12" key="2">
    <citation type="journal article" date="2021" name="PeerJ">
        <title>Extensive microbial diversity within the chicken gut microbiome revealed by metagenomics and culture.</title>
        <authorList>
            <person name="Gilroy R."/>
            <person name="Ravi A."/>
            <person name="Getino M."/>
            <person name="Pursley I."/>
            <person name="Horton D.L."/>
            <person name="Alikhan N.F."/>
            <person name="Baker D."/>
            <person name="Gharbi K."/>
            <person name="Hall N."/>
            <person name="Watson M."/>
            <person name="Adriaenssens E.M."/>
            <person name="Foster-Nyarko E."/>
            <person name="Jarju S."/>
            <person name="Secka A."/>
            <person name="Antonio M."/>
            <person name="Oren A."/>
            <person name="Chaudhuri R.R."/>
            <person name="La Ragione R."/>
            <person name="Hildebrand F."/>
            <person name="Pallen M.J."/>
        </authorList>
    </citation>
    <scope>NUCLEOTIDE SEQUENCE</scope>
    <source>
        <strain evidence="12">11159</strain>
    </source>
</reference>
<sequence>MLSEQEIKDYFLLVNSHAKKELGQNFLLNEDITKEIANSLSLQKDDSLLEIGPGLGSLTEFLINKTNKFVAVEYDEKFVRHLGLSFKNTNLNIVKNNILKFKDFEFNKICGNLPYYISTDILDYVISNFTNLEIGVFMVQKEFYQRITTKDKKDIRPLNFLLEYAFNLEKILNVNKNNFFPIPKVDSLVFKISKKKIDNNLFLELKKVLNCCFLNRRKTIFNNLKHFSNIIDVNEILKVSNINQNIRAEDLNLKDFLNITENILKVKNNKI</sequence>
<keyword evidence="7 10" id="KW-0694">RNA-binding</keyword>
<accession>A0A9D9GW22</accession>
<dbReference type="InterPro" id="IPR001737">
    <property type="entry name" value="KsgA/Erm"/>
</dbReference>
<evidence type="ECO:0000256" key="4">
    <source>
        <dbReference type="ARBA" id="ARBA00022603"/>
    </source>
</evidence>
<dbReference type="NCBIfam" id="TIGR00755">
    <property type="entry name" value="ksgA"/>
    <property type="match status" value="1"/>
</dbReference>
<feature type="binding site" evidence="10">
    <location>
        <position position="52"/>
    </location>
    <ligand>
        <name>S-adenosyl-L-methionine</name>
        <dbReference type="ChEBI" id="CHEBI:59789"/>
    </ligand>
</feature>
<keyword evidence="6 10" id="KW-0949">S-adenosyl-L-methionine</keyword>
<comment type="similarity">
    <text evidence="10">Belongs to the class I-like SAM-binding methyltransferase superfamily. rRNA adenine N(6)-methyltransferase family.</text>
</comment>
<dbReference type="InterPro" id="IPR023165">
    <property type="entry name" value="rRNA_Ade_diMease-like_C"/>
</dbReference>
<dbReference type="PROSITE" id="PS51689">
    <property type="entry name" value="SAM_RNA_A_N6_MT"/>
    <property type="match status" value="1"/>
</dbReference>
<dbReference type="GO" id="GO:0003723">
    <property type="term" value="F:RNA binding"/>
    <property type="evidence" value="ECO:0007669"/>
    <property type="project" value="UniProtKB-UniRule"/>
</dbReference>
<evidence type="ECO:0000256" key="2">
    <source>
        <dbReference type="ARBA" id="ARBA00022490"/>
    </source>
</evidence>
<reference evidence="12" key="1">
    <citation type="submission" date="2020-10" db="EMBL/GenBank/DDBJ databases">
        <authorList>
            <person name="Gilroy R."/>
        </authorList>
    </citation>
    <scope>NUCLEOTIDE SEQUENCE</scope>
    <source>
        <strain evidence="12">11159</strain>
    </source>
</reference>
<dbReference type="AlphaFoldDB" id="A0A9D9GW22"/>
<organism evidence="12 13">
    <name type="scientific">Candidatus Onthovivens merdipullorum</name>
    <dbReference type="NCBI Taxonomy" id="2840889"/>
    <lineage>
        <taxon>Bacteria</taxon>
        <taxon>Bacillati</taxon>
        <taxon>Bacillota</taxon>
        <taxon>Bacilli</taxon>
        <taxon>Bacillales</taxon>
        <taxon>Candidatus Onthovivens</taxon>
    </lineage>
</organism>
<dbReference type="Gene3D" id="1.10.8.100">
    <property type="entry name" value="Ribosomal RNA adenine dimethylase-like, domain 2"/>
    <property type="match status" value="1"/>
</dbReference>
<dbReference type="InterPro" id="IPR011530">
    <property type="entry name" value="rRNA_adenine_dimethylase"/>
</dbReference>
<evidence type="ECO:0000256" key="10">
    <source>
        <dbReference type="PROSITE-ProRule" id="PRU01026"/>
    </source>
</evidence>
<evidence type="ECO:0000256" key="9">
    <source>
        <dbReference type="ARBA" id="ARBA00030809"/>
    </source>
</evidence>
<evidence type="ECO:0000256" key="7">
    <source>
        <dbReference type="ARBA" id="ARBA00022884"/>
    </source>
</evidence>
<dbReference type="InterPro" id="IPR029063">
    <property type="entry name" value="SAM-dependent_MTases_sf"/>
</dbReference>
<dbReference type="Proteomes" id="UP000823613">
    <property type="component" value="Unassembled WGS sequence"/>
</dbReference>
<dbReference type="SUPFAM" id="SSF53335">
    <property type="entry name" value="S-adenosyl-L-methionine-dependent methyltransferases"/>
    <property type="match status" value="1"/>
</dbReference>
<evidence type="ECO:0000313" key="13">
    <source>
        <dbReference type="Proteomes" id="UP000823613"/>
    </source>
</evidence>
<feature type="binding site" evidence="10">
    <location>
        <position position="27"/>
    </location>
    <ligand>
        <name>S-adenosyl-L-methionine</name>
        <dbReference type="ChEBI" id="CHEBI:59789"/>
    </ligand>
</feature>
<feature type="binding site" evidence="10">
    <location>
        <position position="25"/>
    </location>
    <ligand>
        <name>S-adenosyl-L-methionine</name>
        <dbReference type="ChEBI" id="CHEBI:59789"/>
    </ligand>
</feature>
<keyword evidence="4 10" id="KW-0489">Methyltransferase</keyword>
<evidence type="ECO:0000256" key="1">
    <source>
        <dbReference type="ARBA" id="ARBA00016505"/>
    </source>
</evidence>
<comment type="caution">
    <text evidence="12">The sequence shown here is derived from an EMBL/GenBank/DDBJ whole genome shotgun (WGS) entry which is preliminary data.</text>
</comment>
<feature type="binding site" evidence="10">
    <location>
        <position position="112"/>
    </location>
    <ligand>
        <name>S-adenosyl-L-methionine</name>
        <dbReference type="ChEBI" id="CHEBI:59789"/>
    </ligand>
</feature>
<keyword evidence="5 10" id="KW-0808">Transferase</keyword>
<proteinExistence type="inferred from homology"/>
<dbReference type="InterPro" id="IPR020598">
    <property type="entry name" value="rRNA_Ade_methylase_Trfase_N"/>
</dbReference>
<feature type="binding site" evidence="10">
    <location>
        <position position="73"/>
    </location>
    <ligand>
        <name>S-adenosyl-L-methionine</name>
        <dbReference type="ChEBI" id="CHEBI:59789"/>
    </ligand>
</feature>
<dbReference type="GO" id="GO:0005829">
    <property type="term" value="C:cytosol"/>
    <property type="evidence" value="ECO:0007669"/>
    <property type="project" value="TreeGrafter"/>
</dbReference>
<comment type="caution">
    <text evidence="10">Lacks conserved residue(s) required for the propagation of feature annotation.</text>
</comment>
<dbReference type="InterPro" id="IPR020596">
    <property type="entry name" value="rRNA_Ade_Mease_Trfase_CS"/>
</dbReference>
<protein>
    <recommendedName>
        <fullName evidence="1">rRNA adenine N-6-methyltransferase</fullName>
    </recommendedName>
    <alternativeName>
        <fullName evidence="9">Erythromycin resistance protein</fullName>
    </alternativeName>
    <alternativeName>
        <fullName evidence="8">Macrolide-lincosamide-streptogramin B resistance protein</fullName>
    </alternativeName>
</protein>
<evidence type="ECO:0000259" key="11">
    <source>
        <dbReference type="SMART" id="SM00650"/>
    </source>
</evidence>
<evidence type="ECO:0000313" key="12">
    <source>
        <dbReference type="EMBL" id="MBO8427341.1"/>
    </source>
</evidence>
<evidence type="ECO:0000256" key="3">
    <source>
        <dbReference type="ARBA" id="ARBA00022552"/>
    </source>
</evidence>
<dbReference type="PANTHER" id="PTHR11727">
    <property type="entry name" value="DIMETHYLADENOSINE TRANSFERASE"/>
    <property type="match status" value="1"/>
</dbReference>
<dbReference type="EMBL" id="JADIMY010000046">
    <property type="protein sequence ID" value="MBO8427341.1"/>
    <property type="molecule type" value="Genomic_DNA"/>
</dbReference>
<keyword evidence="3" id="KW-0698">rRNA processing</keyword>
<dbReference type="Gene3D" id="3.40.50.150">
    <property type="entry name" value="Vaccinia Virus protein VP39"/>
    <property type="match status" value="1"/>
</dbReference>
<dbReference type="Pfam" id="PF00398">
    <property type="entry name" value="RrnaAD"/>
    <property type="match status" value="1"/>
</dbReference>
<dbReference type="SMART" id="SM00650">
    <property type="entry name" value="rADc"/>
    <property type="match status" value="1"/>
</dbReference>
<feature type="domain" description="Ribosomal RNA adenine methylase transferase N-terminal" evidence="11">
    <location>
        <begin position="32"/>
        <end position="196"/>
    </location>
</feature>
<keyword evidence="2" id="KW-0963">Cytoplasm</keyword>
<dbReference type="PROSITE" id="PS01131">
    <property type="entry name" value="RRNA_A_DIMETH"/>
    <property type="match status" value="1"/>
</dbReference>
<name>A0A9D9GW22_9BACL</name>